<evidence type="ECO:0000256" key="4">
    <source>
        <dbReference type="ARBA" id="ARBA00022842"/>
    </source>
</evidence>
<comment type="miscellaneous">
    <text evidence="10">The active site is located at the dimer interface.</text>
</comment>
<evidence type="ECO:0000313" key="12">
    <source>
        <dbReference type="Proteomes" id="UP000288058"/>
    </source>
</evidence>
<proteinExistence type="inferred from homology"/>
<keyword evidence="12" id="KW-1185">Reference proteome</keyword>
<dbReference type="GO" id="GO:0050570">
    <property type="term" value="F:4-hydroxythreonine-4-phosphate dehydrogenase activity"/>
    <property type="evidence" value="ECO:0007669"/>
    <property type="project" value="UniProtKB-UniRule"/>
</dbReference>
<dbReference type="NCBIfam" id="TIGR00557">
    <property type="entry name" value="pdxA"/>
    <property type="match status" value="1"/>
</dbReference>
<keyword evidence="4 10" id="KW-0460">Magnesium</keyword>
<dbReference type="GO" id="GO:0008270">
    <property type="term" value="F:zinc ion binding"/>
    <property type="evidence" value="ECO:0007669"/>
    <property type="project" value="UniProtKB-UniRule"/>
</dbReference>
<comment type="similarity">
    <text evidence="10">Belongs to the PdxA family.</text>
</comment>
<dbReference type="Proteomes" id="UP000288058">
    <property type="component" value="Unassembled WGS sequence"/>
</dbReference>
<keyword evidence="5 10" id="KW-0521">NADP</keyword>
<feature type="binding site" evidence="10">
    <location>
        <position position="282"/>
    </location>
    <ligand>
        <name>substrate</name>
    </ligand>
</feature>
<dbReference type="UniPathway" id="UPA00244">
    <property type="reaction ID" value="UER00312"/>
</dbReference>
<feature type="binding site" evidence="10">
    <location>
        <position position="165"/>
    </location>
    <ligand>
        <name>a divalent metal cation</name>
        <dbReference type="ChEBI" id="CHEBI:60240"/>
        <note>ligand shared between dimeric partners</note>
    </ligand>
</feature>
<reference evidence="12" key="1">
    <citation type="journal article" date="2018" name="Front. Microbiol.">
        <title>Genome-Based Analysis Reveals the Taxonomy and Diversity of the Family Idiomarinaceae.</title>
        <authorList>
            <person name="Liu Y."/>
            <person name="Lai Q."/>
            <person name="Shao Z."/>
        </authorList>
    </citation>
    <scope>NUCLEOTIDE SEQUENCE [LARGE SCALE GENOMIC DNA]</scope>
    <source>
        <strain evidence="12">R22</strain>
    </source>
</reference>
<evidence type="ECO:0000256" key="5">
    <source>
        <dbReference type="ARBA" id="ARBA00022857"/>
    </source>
</evidence>
<feature type="binding site" evidence="10">
    <location>
        <position position="273"/>
    </location>
    <ligand>
        <name>substrate</name>
    </ligand>
</feature>
<feature type="binding site" evidence="10">
    <location>
        <position position="136"/>
    </location>
    <ligand>
        <name>substrate</name>
    </ligand>
</feature>
<dbReference type="AlphaFoldDB" id="A0A432YY48"/>
<keyword evidence="7 10" id="KW-0520">NAD</keyword>
<comment type="catalytic activity">
    <reaction evidence="10">
        <text>4-(phosphooxy)-L-threonine + NAD(+) = 3-amino-2-oxopropyl phosphate + CO2 + NADH</text>
        <dbReference type="Rhea" id="RHEA:32275"/>
        <dbReference type="ChEBI" id="CHEBI:16526"/>
        <dbReference type="ChEBI" id="CHEBI:57279"/>
        <dbReference type="ChEBI" id="CHEBI:57540"/>
        <dbReference type="ChEBI" id="CHEBI:57945"/>
        <dbReference type="ChEBI" id="CHEBI:58452"/>
        <dbReference type="EC" id="1.1.1.262"/>
    </reaction>
</comment>
<keyword evidence="8 10" id="KW-0664">Pyridoxine biosynthesis</keyword>
<keyword evidence="6 10" id="KW-0560">Oxidoreductase</keyword>
<evidence type="ECO:0000256" key="8">
    <source>
        <dbReference type="ARBA" id="ARBA00023096"/>
    </source>
</evidence>
<dbReference type="GO" id="GO:0050897">
    <property type="term" value="F:cobalt ion binding"/>
    <property type="evidence" value="ECO:0007669"/>
    <property type="project" value="UniProtKB-UniRule"/>
</dbReference>
<comment type="subcellular location">
    <subcellularLocation>
        <location evidence="10">Cytoplasm</location>
    </subcellularLocation>
</comment>
<dbReference type="HAMAP" id="MF_00536">
    <property type="entry name" value="PdxA"/>
    <property type="match status" value="1"/>
</dbReference>
<dbReference type="PANTHER" id="PTHR30004">
    <property type="entry name" value="4-HYDROXYTHREONINE-4-PHOSPHATE DEHYDROGENASE"/>
    <property type="match status" value="1"/>
</dbReference>
<dbReference type="Pfam" id="PF04166">
    <property type="entry name" value="PdxA"/>
    <property type="match status" value="1"/>
</dbReference>
<feature type="binding site" evidence="10">
    <location>
        <position position="135"/>
    </location>
    <ligand>
        <name>substrate</name>
    </ligand>
</feature>
<dbReference type="GO" id="GO:0000287">
    <property type="term" value="F:magnesium ion binding"/>
    <property type="evidence" value="ECO:0007669"/>
    <property type="project" value="UniProtKB-UniRule"/>
</dbReference>
<dbReference type="PANTHER" id="PTHR30004:SF5">
    <property type="entry name" value="4-HYDROXYTHREONINE-4-PHOSPHATE DEHYDROGENASE"/>
    <property type="match status" value="1"/>
</dbReference>
<dbReference type="GO" id="GO:0005737">
    <property type="term" value="C:cytoplasm"/>
    <property type="evidence" value="ECO:0007669"/>
    <property type="project" value="UniProtKB-SubCell"/>
</dbReference>
<dbReference type="InterPro" id="IPR005255">
    <property type="entry name" value="PdxA_fam"/>
</dbReference>
<keyword evidence="1 10" id="KW-0963">Cytoplasm</keyword>
<sequence length="330" mass="35565">MSIPTLVFTPGEPAGIGPDLIIKIAQQPWSAAVVVCGDKNLLQQRAEQLGLSITLHRYRKGEELPQHQPGHLWVEHIPVCEEVVAGQLCTANGHYVVDCLKRASDGNLSGEFDAIVTGPVHKGVINQAGVAFSGHTEFLAHEANCNDVVMMLATEGLRVALVTTHIPLAYVAKAVTKERLTNILTILHNDLTKKFGESSPKILVCGLNPHAGESGHLGREEIETISPVLEQLKAQGMNLHGPYPADTIFQPKYLEDASAVVAMYHDQGLPVLKYKGFGQAVNITLGLPYIRTSVDHGTALELAGTGNINDGSCRLAMQTAIDMARAAYYE</sequence>
<dbReference type="EC" id="1.1.1.262" evidence="10"/>
<evidence type="ECO:0000256" key="7">
    <source>
        <dbReference type="ARBA" id="ARBA00023027"/>
    </source>
</evidence>
<feature type="binding site" evidence="10">
    <location>
        <position position="265"/>
    </location>
    <ligand>
        <name>a divalent metal cation</name>
        <dbReference type="ChEBI" id="CHEBI:60240"/>
        <note>ligand shared between dimeric partners</note>
    </ligand>
</feature>
<comment type="function">
    <text evidence="10">Catalyzes the NAD(P)-dependent oxidation of 4-(phosphooxy)-L-threonine (HTP) into 2-amino-3-oxo-4-(phosphooxy)butyric acid which spontaneously decarboxylates to form 3-amino-2-oxopropyl phosphate (AHAP).</text>
</comment>
<dbReference type="EMBL" id="PIQC01000006">
    <property type="protein sequence ID" value="RUO68310.1"/>
    <property type="molecule type" value="Genomic_DNA"/>
</dbReference>
<dbReference type="RefSeq" id="WP_126782273.1">
    <property type="nucleotide sequence ID" value="NZ_PIQC01000006.1"/>
</dbReference>
<keyword evidence="9 10" id="KW-0170">Cobalt</keyword>
<evidence type="ECO:0000313" key="11">
    <source>
        <dbReference type="EMBL" id="RUO68310.1"/>
    </source>
</evidence>
<accession>A0A432YY48</accession>
<evidence type="ECO:0000256" key="6">
    <source>
        <dbReference type="ARBA" id="ARBA00023002"/>
    </source>
</evidence>
<feature type="binding site" evidence="10">
    <location>
        <position position="291"/>
    </location>
    <ligand>
        <name>substrate</name>
    </ligand>
</feature>
<dbReference type="GO" id="GO:0051287">
    <property type="term" value="F:NAD binding"/>
    <property type="evidence" value="ECO:0007669"/>
    <property type="project" value="InterPro"/>
</dbReference>
<keyword evidence="3 10" id="KW-0862">Zinc</keyword>
<keyword evidence="2 10" id="KW-0479">Metal-binding</keyword>
<dbReference type="GO" id="GO:0008615">
    <property type="term" value="P:pyridoxine biosynthetic process"/>
    <property type="evidence" value="ECO:0007669"/>
    <property type="project" value="UniProtKB-UniRule"/>
</dbReference>
<comment type="pathway">
    <text evidence="10">Cofactor biosynthesis; pyridoxine 5'-phosphate biosynthesis; pyridoxine 5'-phosphate from D-erythrose 4-phosphate: step 4/5.</text>
</comment>
<evidence type="ECO:0000256" key="9">
    <source>
        <dbReference type="ARBA" id="ARBA00023285"/>
    </source>
</evidence>
<evidence type="ECO:0000256" key="10">
    <source>
        <dbReference type="HAMAP-Rule" id="MF_00536"/>
    </source>
</evidence>
<name>A0A432YY48_9GAMM</name>
<dbReference type="GO" id="GO:0042823">
    <property type="term" value="P:pyridoxal phosphate biosynthetic process"/>
    <property type="evidence" value="ECO:0007669"/>
    <property type="project" value="UniProtKB-UniRule"/>
</dbReference>
<comment type="caution">
    <text evidence="11">The sequence shown here is derived from an EMBL/GenBank/DDBJ whole genome shotgun (WGS) entry which is preliminary data.</text>
</comment>
<comment type="cofactor">
    <cofactor evidence="10">
        <name>Zn(2+)</name>
        <dbReference type="ChEBI" id="CHEBI:29105"/>
    </cofactor>
    <cofactor evidence="10">
        <name>Mg(2+)</name>
        <dbReference type="ChEBI" id="CHEBI:18420"/>
    </cofactor>
    <cofactor evidence="10">
        <name>Co(2+)</name>
        <dbReference type="ChEBI" id="CHEBI:48828"/>
    </cofactor>
    <text evidence="10">Binds 1 divalent metal cation per subunit. Can use ions such as Zn(2+), Mg(2+) or Co(2+).</text>
</comment>
<dbReference type="SUPFAM" id="SSF53659">
    <property type="entry name" value="Isocitrate/Isopropylmalate dehydrogenase-like"/>
    <property type="match status" value="1"/>
</dbReference>
<organism evidence="11 12">
    <name type="scientific">Idiomarina ramblicola</name>
    <dbReference type="NCBI Taxonomy" id="263724"/>
    <lineage>
        <taxon>Bacteria</taxon>
        <taxon>Pseudomonadati</taxon>
        <taxon>Pseudomonadota</taxon>
        <taxon>Gammaproteobacteria</taxon>
        <taxon>Alteromonadales</taxon>
        <taxon>Idiomarinaceae</taxon>
        <taxon>Idiomarina</taxon>
    </lineage>
</organism>
<comment type="subunit">
    <text evidence="10">Homodimer.</text>
</comment>
<dbReference type="Gene3D" id="3.40.718.10">
    <property type="entry name" value="Isopropylmalate Dehydrogenase"/>
    <property type="match status" value="1"/>
</dbReference>
<dbReference type="InterPro" id="IPR037510">
    <property type="entry name" value="PdxA"/>
</dbReference>
<protein>
    <recommendedName>
        <fullName evidence="10">4-hydroxythreonine-4-phosphate dehydrogenase</fullName>
        <ecNumber evidence="10">1.1.1.262</ecNumber>
    </recommendedName>
    <alternativeName>
        <fullName evidence="10">4-(phosphohydroxy)-L-threonine dehydrogenase</fullName>
    </alternativeName>
</protein>
<evidence type="ECO:0000256" key="3">
    <source>
        <dbReference type="ARBA" id="ARBA00022833"/>
    </source>
</evidence>
<evidence type="ECO:0000256" key="2">
    <source>
        <dbReference type="ARBA" id="ARBA00022723"/>
    </source>
</evidence>
<evidence type="ECO:0000256" key="1">
    <source>
        <dbReference type="ARBA" id="ARBA00022490"/>
    </source>
</evidence>
<feature type="binding site" evidence="10">
    <location>
        <position position="210"/>
    </location>
    <ligand>
        <name>a divalent metal cation</name>
        <dbReference type="ChEBI" id="CHEBI:60240"/>
        <note>ligand shared between dimeric partners</note>
    </ligand>
</feature>
<dbReference type="OrthoDB" id="9801783at2"/>
<gene>
    <name evidence="10 11" type="primary">pdxA</name>
    <name evidence="11" type="ORF">CWI78_08800</name>
</gene>